<feature type="compositionally biased region" description="Polar residues" evidence="1">
    <location>
        <begin position="29"/>
        <end position="38"/>
    </location>
</feature>
<keyword evidence="4" id="KW-1185">Reference proteome</keyword>
<dbReference type="Pfam" id="PF04146">
    <property type="entry name" value="YTH"/>
    <property type="match status" value="1"/>
</dbReference>
<feature type="region of interest" description="Disordered" evidence="1">
    <location>
        <begin position="486"/>
        <end position="523"/>
    </location>
</feature>
<dbReference type="CDD" id="cd21134">
    <property type="entry name" value="YTH"/>
    <property type="match status" value="1"/>
</dbReference>
<dbReference type="GO" id="GO:0061157">
    <property type="term" value="P:mRNA destabilization"/>
    <property type="evidence" value="ECO:0007669"/>
    <property type="project" value="TreeGrafter"/>
</dbReference>
<proteinExistence type="predicted"/>
<feature type="region of interest" description="Disordered" evidence="1">
    <location>
        <begin position="275"/>
        <end position="314"/>
    </location>
</feature>
<dbReference type="Gene3D" id="3.10.590.10">
    <property type="entry name" value="ph1033 like domains"/>
    <property type="match status" value="1"/>
</dbReference>
<evidence type="ECO:0000313" key="3">
    <source>
        <dbReference type="EMBL" id="KAJ3484757.1"/>
    </source>
</evidence>
<dbReference type="PANTHER" id="PTHR12357:SF89">
    <property type="entry name" value="YTH DOMAIN-CONTAINING FAMILY PROTEIN"/>
    <property type="match status" value="1"/>
</dbReference>
<organism evidence="3 4">
    <name type="scientific">Meripilus lineatus</name>
    <dbReference type="NCBI Taxonomy" id="2056292"/>
    <lineage>
        <taxon>Eukaryota</taxon>
        <taxon>Fungi</taxon>
        <taxon>Dikarya</taxon>
        <taxon>Basidiomycota</taxon>
        <taxon>Agaricomycotina</taxon>
        <taxon>Agaricomycetes</taxon>
        <taxon>Polyporales</taxon>
        <taxon>Meripilaceae</taxon>
        <taxon>Meripilus</taxon>
    </lineage>
</organism>
<dbReference type="InterPro" id="IPR007275">
    <property type="entry name" value="YTH_domain"/>
</dbReference>
<feature type="region of interest" description="Disordered" evidence="1">
    <location>
        <begin position="1"/>
        <end position="56"/>
    </location>
</feature>
<dbReference type="GO" id="GO:0005737">
    <property type="term" value="C:cytoplasm"/>
    <property type="evidence" value="ECO:0007669"/>
    <property type="project" value="TreeGrafter"/>
</dbReference>
<dbReference type="PROSITE" id="PS50882">
    <property type="entry name" value="YTH"/>
    <property type="match status" value="1"/>
</dbReference>
<dbReference type="GO" id="GO:1990247">
    <property type="term" value="F:N6-methyladenosine-containing RNA reader activity"/>
    <property type="evidence" value="ECO:0007669"/>
    <property type="project" value="TreeGrafter"/>
</dbReference>
<feature type="compositionally biased region" description="Low complexity" evidence="1">
    <location>
        <begin position="406"/>
        <end position="417"/>
    </location>
</feature>
<sequence>MSSQPGHSISPPPNAVASAATGVRRHHTISSSSRNARPTSKIAINEVEDSQNDQAWNDDEVVDQDWVGGIGAVGEKSSLHRQASLPTRYHRGKAHISPILSHVNHLIPVTPQAFGGQAARQGGNYTPRTLNSLTAIAGHEGDEEEWEREMRGLRNEDNVSTKDMGLLSSPPHPLHPFLPISQADPPSPSPPPAAGATGVRRHQSLNYPNAAGGVRRLGSGLKRAGTLQAPPIKGAAPGGPYAAAQSPSPTNAEEEYDNESVRAEEDSYFALQTQQGQYVPQSPIGRSSPWATPGAGTDWRTQIPSSGSIQSGPVDDVTRALSTLELNQQYNSGGGYQQGQSAHPPRFNPPHPPPLQAPGMRNGSGNGQRKPLNLVTDFDERQAQLQQSASQSAAAYVPPIGHGFSQTQNYTQNQRQQGGDDRPNRANRDRAMTASGGSSGWEQKEQMVTGRASNPNLHNMYQGNNGVGTIPNVPPIPAQYLNNKAAQAPRMGASTPSNSQGGYQSRGSDQGSQTQGASGDGFITSPIDIPNLIKTKGYNPIEFDTRPLFARYFVIKSYTEDDVHKSLKYEIWSSTDPGNKRLDKAFKETASRGPIYLFFSVNASGHFCGMAEMLTPVDYTRSSTVWASDKWKGVFKVRWIFVRDIPNATLRHIRLNNTQERKPVTNSRDTQELLPDAGQEMLRIFFTHPARTSLLQDFAFYELQAMQKAQASGMPPMPQGMASPTQTPATVHTTGNQSQGISPTGSPGQQHPFAMANPTALAYATQHMGMAQMNMGMGMGMAPMMGMGMGMGGFATPHAMQSVMRHPPSPGPMPVGQNYMNMGGMGF</sequence>
<dbReference type="GO" id="GO:0003729">
    <property type="term" value="F:mRNA binding"/>
    <property type="evidence" value="ECO:0007669"/>
    <property type="project" value="TreeGrafter"/>
</dbReference>
<protein>
    <recommendedName>
        <fullName evidence="2">YTH domain-containing protein</fullName>
    </recommendedName>
</protein>
<dbReference type="EMBL" id="JANAWD010000177">
    <property type="protein sequence ID" value="KAJ3484757.1"/>
    <property type="molecule type" value="Genomic_DNA"/>
</dbReference>
<evidence type="ECO:0000313" key="4">
    <source>
        <dbReference type="Proteomes" id="UP001212997"/>
    </source>
</evidence>
<gene>
    <name evidence="3" type="ORF">NLI96_g5424</name>
</gene>
<comment type="caution">
    <text evidence="3">The sequence shown here is derived from an EMBL/GenBank/DDBJ whole genome shotgun (WGS) entry which is preliminary data.</text>
</comment>
<evidence type="ECO:0000256" key="1">
    <source>
        <dbReference type="SAM" id="MobiDB-lite"/>
    </source>
</evidence>
<feature type="region of interest" description="Disordered" evidence="1">
    <location>
        <begin position="160"/>
        <end position="199"/>
    </location>
</feature>
<feature type="region of interest" description="Disordered" evidence="1">
    <location>
        <begin position="398"/>
        <end position="444"/>
    </location>
</feature>
<accession>A0AAD5V4W6</accession>
<reference evidence="3" key="1">
    <citation type="submission" date="2022-07" db="EMBL/GenBank/DDBJ databases">
        <title>Genome Sequence of Physisporinus lineatus.</title>
        <authorList>
            <person name="Buettner E."/>
        </authorList>
    </citation>
    <scope>NUCLEOTIDE SEQUENCE</scope>
    <source>
        <strain evidence="3">VT162</strain>
    </source>
</reference>
<feature type="region of interest" description="Disordered" evidence="1">
    <location>
        <begin position="712"/>
        <end position="749"/>
    </location>
</feature>
<feature type="compositionally biased region" description="Acidic residues" evidence="1">
    <location>
        <begin position="46"/>
        <end position="56"/>
    </location>
</feature>
<feature type="region of interest" description="Disordered" evidence="1">
    <location>
        <begin position="329"/>
        <end position="372"/>
    </location>
</feature>
<feature type="compositionally biased region" description="Polar residues" evidence="1">
    <location>
        <begin position="722"/>
        <end position="749"/>
    </location>
</feature>
<dbReference type="AlphaFoldDB" id="A0AAD5V4W6"/>
<name>A0AAD5V4W6_9APHY</name>
<evidence type="ECO:0000259" key="2">
    <source>
        <dbReference type="PROSITE" id="PS50882"/>
    </source>
</evidence>
<feature type="compositionally biased region" description="Low complexity" evidence="1">
    <location>
        <begin position="229"/>
        <end position="249"/>
    </location>
</feature>
<feature type="compositionally biased region" description="Basic and acidic residues" evidence="1">
    <location>
        <begin position="418"/>
        <end position="431"/>
    </location>
</feature>
<feature type="compositionally biased region" description="Polar residues" evidence="1">
    <location>
        <begin position="299"/>
        <end position="311"/>
    </location>
</feature>
<feature type="compositionally biased region" description="Pro residues" evidence="1">
    <location>
        <begin position="346"/>
        <end position="356"/>
    </location>
</feature>
<dbReference type="InterPro" id="IPR045168">
    <property type="entry name" value="YTH_prot"/>
</dbReference>
<feature type="compositionally biased region" description="Polar residues" evidence="1">
    <location>
        <begin position="494"/>
        <end position="517"/>
    </location>
</feature>
<dbReference type="Proteomes" id="UP001212997">
    <property type="component" value="Unassembled WGS sequence"/>
</dbReference>
<feature type="region of interest" description="Disordered" evidence="1">
    <location>
        <begin position="225"/>
        <end position="263"/>
    </location>
</feature>
<feature type="domain" description="YTH" evidence="2">
    <location>
        <begin position="550"/>
        <end position="685"/>
    </location>
</feature>
<dbReference type="PANTHER" id="PTHR12357">
    <property type="entry name" value="YTH YT521-B HOMOLOGY DOMAIN-CONTAINING"/>
    <property type="match status" value="1"/>
</dbReference>